<comment type="caution">
    <text evidence="10">The sequence shown here is derived from an EMBL/GenBank/DDBJ whole genome shotgun (WGS) entry which is preliminary data.</text>
</comment>
<keyword evidence="11" id="KW-1185">Reference proteome</keyword>
<keyword evidence="4 9" id="KW-0812">Transmembrane</keyword>
<reference evidence="10" key="1">
    <citation type="submission" date="2021-07" db="EMBL/GenBank/DDBJ databases">
        <title>Roseobacter insulae sp. nov., isolated from a tidal flat.</title>
        <authorList>
            <person name="Park S."/>
            <person name="Yoon J.-H."/>
        </authorList>
    </citation>
    <scope>NUCLEOTIDE SEQUENCE</scope>
    <source>
        <strain evidence="10">YSTF-M11</strain>
    </source>
</reference>
<dbReference type="CDD" id="cd06582">
    <property type="entry name" value="TM_PBP1_LivH_like"/>
    <property type="match status" value="1"/>
</dbReference>
<evidence type="ECO:0000313" key="11">
    <source>
        <dbReference type="Proteomes" id="UP001138661"/>
    </source>
</evidence>
<dbReference type="EMBL" id="JAHXDN010000001">
    <property type="protein sequence ID" value="MBW4706331.1"/>
    <property type="molecule type" value="Genomic_DNA"/>
</dbReference>
<dbReference type="PANTHER" id="PTHR11795">
    <property type="entry name" value="BRANCHED-CHAIN AMINO ACID TRANSPORT SYSTEM PERMEASE PROTEIN LIVH"/>
    <property type="match status" value="1"/>
</dbReference>
<keyword evidence="7 9" id="KW-0472">Membrane</keyword>
<feature type="transmembrane region" description="Helical" evidence="9">
    <location>
        <begin position="64"/>
        <end position="83"/>
    </location>
</feature>
<feature type="transmembrane region" description="Helical" evidence="9">
    <location>
        <begin position="95"/>
        <end position="114"/>
    </location>
</feature>
<keyword evidence="6 9" id="KW-1133">Transmembrane helix</keyword>
<feature type="transmembrane region" description="Helical" evidence="9">
    <location>
        <begin position="140"/>
        <end position="161"/>
    </location>
</feature>
<dbReference type="AlphaFoldDB" id="A0A9X1FRN8"/>
<evidence type="ECO:0000256" key="6">
    <source>
        <dbReference type="ARBA" id="ARBA00022989"/>
    </source>
</evidence>
<sequence>MDWIATLLQGLLLGGVYALFAIGLSLVFGVMRLVNIAHGDMIVLAGFVSFAVVEVLGLGPILSLAIVLPLFFAFGYVLQLAVLNRTLGDDLLPPMIVTFGLAIVIQNGLLQSFAADSRKLSLGEVETASIALGTDIAVGVYPLIIFATAIVTILALQALFYGTKIGREFRATSDDPEAARLMGINTKRVFAVATGVALVVIGIAGVLMAIRTTFDPLSGPVRLLFAFEAVIIGGLGNIWGTLLGGVTLGLAQAIGGAIDPQFQVMAGHLVFLAILIVRPRGFFPKVAH</sequence>
<feature type="transmembrane region" description="Helical" evidence="9">
    <location>
        <begin position="12"/>
        <end position="34"/>
    </location>
</feature>
<evidence type="ECO:0000256" key="1">
    <source>
        <dbReference type="ARBA" id="ARBA00004651"/>
    </source>
</evidence>
<proteinExistence type="inferred from homology"/>
<protein>
    <submittedName>
        <fullName evidence="10">Branched-chain amino acid ABC transporter permease</fullName>
    </submittedName>
</protein>
<feature type="transmembrane region" description="Helical" evidence="9">
    <location>
        <begin position="230"/>
        <end position="250"/>
    </location>
</feature>
<evidence type="ECO:0000313" key="10">
    <source>
        <dbReference type="EMBL" id="MBW4706331.1"/>
    </source>
</evidence>
<accession>A0A9X1FRN8</accession>
<evidence type="ECO:0000256" key="5">
    <source>
        <dbReference type="ARBA" id="ARBA00022970"/>
    </source>
</evidence>
<evidence type="ECO:0000256" key="8">
    <source>
        <dbReference type="ARBA" id="ARBA00037998"/>
    </source>
</evidence>
<dbReference type="PANTHER" id="PTHR11795:SF445">
    <property type="entry name" value="AMINO ACID ABC TRANSPORTER PERMEASE PROTEIN"/>
    <property type="match status" value="1"/>
</dbReference>
<feature type="transmembrane region" description="Helical" evidence="9">
    <location>
        <begin position="41"/>
        <end position="58"/>
    </location>
</feature>
<keyword evidence="2" id="KW-0813">Transport</keyword>
<evidence type="ECO:0000256" key="4">
    <source>
        <dbReference type="ARBA" id="ARBA00022692"/>
    </source>
</evidence>
<gene>
    <name evidence="10" type="ORF">KX928_00865</name>
</gene>
<dbReference type="GO" id="GO:0006865">
    <property type="term" value="P:amino acid transport"/>
    <property type="evidence" value="ECO:0007669"/>
    <property type="project" value="UniProtKB-KW"/>
</dbReference>
<keyword evidence="5" id="KW-0029">Amino-acid transport</keyword>
<evidence type="ECO:0000256" key="7">
    <source>
        <dbReference type="ARBA" id="ARBA00023136"/>
    </source>
</evidence>
<keyword evidence="3" id="KW-1003">Cell membrane</keyword>
<dbReference type="GO" id="GO:0005886">
    <property type="term" value="C:plasma membrane"/>
    <property type="evidence" value="ECO:0007669"/>
    <property type="project" value="UniProtKB-SubCell"/>
</dbReference>
<feature type="transmembrane region" description="Helical" evidence="9">
    <location>
        <begin position="189"/>
        <end position="210"/>
    </location>
</feature>
<evidence type="ECO:0000256" key="3">
    <source>
        <dbReference type="ARBA" id="ARBA00022475"/>
    </source>
</evidence>
<dbReference type="Pfam" id="PF02653">
    <property type="entry name" value="BPD_transp_2"/>
    <property type="match status" value="1"/>
</dbReference>
<organism evidence="10 11">
    <name type="scientific">Roseobacter insulae</name>
    <dbReference type="NCBI Taxonomy" id="2859783"/>
    <lineage>
        <taxon>Bacteria</taxon>
        <taxon>Pseudomonadati</taxon>
        <taxon>Pseudomonadota</taxon>
        <taxon>Alphaproteobacteria</taxon>
        <taxon>Rhodobacterales</taxon>
        <taxon>Roseobacteraceae</taxon>
        <taxon>Roseobacter</taxon>
    </lineage>
</organism>
<name>A0A9X1FRN8_9RHOB</name>
<feature type="transmembrane region" description="Helical" evidence="9">
    <location>
        <begin position="262"/>
        <end position="283"/>
    </location>
</feature>
<evidence type="ECO:0000256" key="9">
    <source>
        <dbReference type="SAM" id="Phobius"/>
    </source>
</evidence>
<dbReference type="InterPro" id="IPR052157">
    <property type="entry name" value="BCAA_transport_permease"/>
</dbReference>
<dbReference type="Proteomes" id="UP001138661">
    <property type="component" value="Unassembled WGS sequence"/>
</dbReference>
<comment type="similarity">
    <text evidence="8">Belongs to the binding-protein-dependent transport system permease family. LivHM subfamily.</text>
</comment>
<comment type="subcellular location">
    <subcellularLocation>
        <location evidence="1">Cell membrane</location>
        <topology evidence="1">Multi-pass membrane protein</topology>
    </subcellularLocation>
</comment>
<dbReference type="RefSeq" id="WP_219497882.1">
    <property type="nucleotide sequence ID" value="NZ_JAHXDN010000001.1"/>
</dbReference>
<evidence type="ECO:0000256" key="2">
    <source>
        <dbReference type="ARBA" id="ARBA00022448"/>
    </source>
</evidence>
<dbReference type="InterPro" id="IPR001851">
    <property type="entry name" value="ABC_transp_permease"/>
</dbReference>
<dbReference type="GO" id="GO:0022857">
    <property type="term" value="F:transmembrane transporter activity"/>
    <property type="evidence" value="ECO:0007669"/>
    <property type="project" value="InterPro"/>
</dbReference>